<proteinExistence type="inferred from homology"/>
<accession>A0A2T1KJ05</accession>
<evidence type="ECO:0000313" key="9">
    <source>
        <dbReference type="Proteomes" id="UP000239866"/>
    </source>
</evidence>
<evidence type="ECO:0000256" key="2">
    <source>
        <dbReference type="ARBA" id="ARBA00022964"/>
    </source>
</evidence>
<evidence type="ECO:0000256" key="7">
    <source>
        <dbReference type="ARBA" id="ARBA00035045"/>
    </source>
</evidence>
<dbReference type="PANTHER" id="PTHR31136">
    <property type="entry name" value="DUF1338 DOMAIN-CONTAINING PROTEIN"/>
    <property type="match status" value="1"/>
</dbReference>
<dbReference type="InterPro" id="IPR009770">
    <property type="entry name" value="HGLS"/>
</dbReference>
<keyword evidence="2" id="KW-0223">Dioxygenase</keyword>
<dbReference type="EMBL" id="PXNP01000030">
    <property type="protein sequence ID" value="PSF09683.1"/>
    <property type="molecule type" value="Genomic_DNA"/>
</dbReference>
<comment type="caution">
    <text evidence="8">The sequence shown here is derived from an EMBL/GenBank/DDBJ whole genome shotgun (WGS) entry which is preliminary data.</text>
</comment>
<keyword evidence="4" id="KW-0408">Iron</keyword>
<name>A0A2T1KJ05_9GAMM</name>
<organism evidence="8 9">
    <name type="scientific">Marinobacter fuscus</name>
    <dbReference type="NCBI Taxonomy" id="2109942"/>
    <lineage>
        <taxon>Bacteria</taxon>
        <taxon>Pseudomonadati</taxon>
        <taxon>Pseudomonadota</taxon>
        <taxon>Gammaproteobacteria</taxon>
        <taxon>Pseudomonadales</taxon>
        <taxon>Marinobacteraceae</taxon>
        <taxon>Marinobacter</taxon>
    </lineage>
</organism>
<dbReference type="CDD" id="cd16350">
    <property type="entry name" value="VOC_like"/>
    <property type="match status" value="1"/>
</dbReference>
<reference evidence="8 9" key="1">
    <citation type="submission" date="2018-03" db="EMBL/GenBank/DDBJ databases">
        <title>Marinobacter brunus sp. nov., a marine bacterium of Gamma-proteobacteria isolated from the surface seawater of the South China Sea.</title>
        <authorList>
            <person name="Cheng H."/>
            <person name="Wu Y.-H."/>
            <person name="Xamxidin M."/>
            <person name="Xu X.-W."/>
        </authorList>
    </citation>
    <scope>NUCLEOTIDE SEQUENCE [LARGE SCALE GENOMIC DNA]</scope>
    <source>
        <strain evidence="8 9">NH169-3</strain>
    </source>
</reference>
<evidence type="ECO:0000256" key="6">
    <source>
        <dbReference type="ARBA" id="ARBA00035023"/>
    </source>
</evidence>
<keyword evidence="9" id="KW-1185">Reference proteome</keyword>
<dbReference type="Proteomes" id="UP000239866">
    <property type="component" value="Unassembled WGS sequence"/>
</dbReference>
<gene>
    <name evidence="8" type="ORF">C7H09_07585</name>
</gene>
<evidence type="ECO:0000313" key="8">
    <source>
        <dbReference type="EMBL" id="PSF09683.1"/>
    </source>
</evidence>
<protein>
    <recommendedName>
        <fullName evidence="6">2-oxoadipate dioxygenase/decarboxylase</fullName>
        <ecNumber evidence="6">1.13.11.93</ecNumber>
    </recommendedName>
    <alternativeName>
        <fullName evidence="7">2-hydroxyglutarate synthase</fullName>
    </alternativeName>
</protein>
<dbReference type="RefSeq" id="WP_106761982.1">
    <property type="nucleotide sequence ID" value="NZ_PXNP01000030.1"/>
</dbReference>
<dbReference type="EC" id="1.13.11.93" evidence="6"/>
<dbReference type="SMART" id="SM01150">
    <property type="entry name" value="DUF1338"/>
    <property type="match status" value="1"/>
</dbReference>
<evidence type="ECO:0000256" key="4">
    <source>
        <dbReference type="ARBA" id="ARBA00023004"/>
    </source>
</evidence>
<dbReference type="GO" id="GO:0051213">
    <property type="term" value="F:dioxygenase activity"/>
    <property type="evidence" value="ECO:0007669"/>
    <property type="project" value="UniProtKB-KW"/>
</dbReference>
<comment type="cofactor">
    <cofactor evidence="1">
        <name>Fe(2+)</name>
        <dbReference type="ChEBI" id="CHEBI:29033"/>
    </cofactor>
</comment>
<keyword evidence="3" id="KW-0560">Oxidoreductase</keyword>
<dbReference type="Pfam" id="PF07063">
    <property type="entry name" value="HGLS"/>
    <property type="match status" value="1"/>
</dbReference>
<comment type="similarity">
    <text evidence="5">Belongs to the 2-oxoadipate dioxygenase/decarboxylase family.</text>
</comment>
<sequence length="267" mass="30060">MHNHPDALFDALWQDYRRVTPSADRIHALLAERESTPVMNDHIALRTFNLAPVGLEALAAHFLHLGYRQGGEYHFEAKKLYARHYEHPDPAMPKAFISELLTEQCSPALQTIVQNLVAQVSPQAPEADNFLYSGRHWALDYATYQQLLQESEYAGWLAAWGYRANHFTVSINQLASVDSVAEINSLLKENGFTINRAGGEIKGSPQEYLEQSSTMADRVMARFSDQQAVIPSCFYEFAKRYPMANGQLYPGFVAASADRIFESTNAQ</sequence>
<evidence type="ECO:0000256" key="5">
    <source>
        <dbReference type="ARBA" id="ARBA00035013"/>
    </source>
</evidence>
<dbReference type="OrthoDB" id="506370at2"/>
<dbReference type="AlphaFoldDB" id="A0A2T1KJ05"/>
<dbReference type="Gene3D" id="3.10.180.50">
    <property type="match status" value="1"/>
</dbReference>
<evidence type="ECO:0000256" key="1">
    <source>
        <dbReference type="ARBA" id="ARBA00001954"/>
    </source>
</evidence>
<evidence type="ECO:0000256" key="3">
    <source>
        <dbReference type="ARBA" id="ARBA00023002"/>
    </source>
</evidence>
<dbReference type="PANTHER" id="PTHR31136:SF5">
    <property type="entry name" value="2-OXOADIPATE DIOXYGENASE_DECARBOXYLASE, CHLOROPLASTIC"/>
    <property type="match status" value="1"/>
</dbReference>